<proteinExistence type="predicted"/>
<protein>
    <submittedName>
        <fullName evidence="1">Uncharacterized protein</fullName>
    </submittedName>
</protein>
<sequence>MTSSISFCCSSNYAS</sequence>
<reference evidence="1" key="1">
    <citation type="submission" date="2014-09" db="EMBL/GenBank/DDBJ databases">
        <authorList>
            <person name="Magalhaes I.L.F."/>
            <person name="Oliveira U."/>
            <person name="Santos F.R."/>
            <person name="Vidigal T.H.D.A."/>
            <person name="Brescovit A.D."/>
            <person name="Santos A.J."/>
        </authorList>
    </citation>
    <scope>NUCLEOTIDE SEQUENCE</scope>
    <source>
        <tissue evidence="1">Shoot tissue taken approximately 20 cm above the soil surface</tissue>
    </source>
</reference>
<accession>A0A0A9B456</accession>
<name>A0A0A9B456_ARUDO</name>
<reference evidence="1" key="2">
    <citation type="journal article" date="2015" name="Data Brief">
        <title>Shoot transcriptome of the giant reed, Arundo donax.</title>
        <authorList>
            <person name="Barrero R.A."/>
            <person name="Guerrero F.D."/>
            <person name="Moolhuijzen P."/>
            <person name="Goolsby J.A."/>
            <person name="Tidwell J."/>
            <person name="Bellgard S.E."/>
            <person name="Bellgard M.I."/>
        </authorList>
    </citation>
    <scope>NUCLEOTIDE SEQUENCE</scope>
    <source>
        <tissue evidence="1">Shoot tissue taken approximately 20 cm above the soil surface</tissue>
    </source>
</reference>
<dbReference type="EMBL" id="GBRH01239789">
    <property type="protein sequence ID" value="JAD58106.1"/>
    <property type="molecule type" value="Transcribed_RNA"/>
</dbReference>
<organism evidence="1">
    <name type="scientific">Arundo donax</name>
    <name type="common">Giant reed</name>
    <name type="synonym">Donax arundinaceus</name>
    <dbReference type="NCBI Taxonomy" id="35708"/>
    <lineage>
        <taxon>Eukaryota</taxon>
        <taxon>Viridiplantae</taxon>
        <taxon>Streptophyta</taxon>
        <taxon>Embryophyta</taxon>
        <taxon>Tracheophyta</taxon>
        <taxon>Spermatophyta</taxon>
        <taxon>Magnoliopsida</taxon>
        <taxon>Liliopsida</taxon>
        <taxon>Poales</taxon>
        <taxon>Poaceae</taxon>
        <taxon>PACMAD clade</taxon>
        <taxon>Arundinoideae</taxon>
        <taxon>Arundineae</taxon>
        <taxon>Arundo</taxon>
    </lineage>
</organism>
<evidence type="ECO:0000313" key="1">
    <source>
        <dbReference type="EMBL" id="JAD58106.1"/>
    </source>
</evidence>